<dbReference type="PANTHER" id="PTHR30537">
    <property type="entry name" value="HTH-TYPE TRANSCRIPTIONAL REGULATOR"/>
    <property type="match status" value="1"/>
</dbReference>
<dbReference type="SUPFAM" id="SSF53850">
    <property type="entry name" value="Periplasmic binding protein-like II"/>
    <property type="match status" value="1"/>
</dbReference>
<dbReference type="Gene3D" id="1.10.10.10">
    <property type="entry name" value="Winged helix-like DNA-binding domain superfamily/Winged helix DNA-binding domain"/>
    <property type="match status" value="1"/>
</dbReference>
<sequence>MKLPPLRAVQCFEAVARLNSFSQAAVALNVTQSAVSHQVRLLEEYLGESLFIRGGRKLSLTVLGERYFEDISHSLQCISQSSQQIREGECGRLRLALYSSLAVKWLVPRLDNFRQQHPDIELTLNMVTEEPEFTDQCADCFVTARPPQKNFTAEFLYQETLYPFCSQKLWQKIQDQPLPEAIWQQPLLSVRSIFNSEQGADWKAWCKLGGFELPDGINMSYFSHMVLAAEAAKYHQGIAFLNDYFLNDQDRQHLVRIPTHELPTGDKLYFTYKQSRARQSEIIALGRWLKQQCFDYEGQ</sequence>
<dbReference type="Pfam" id="PF03466">
    <property type="entry name" value="LysR_substrate"/>
    <property type="match status" value="1"/>
</dbReference>
<dbReference type="InterPro" id="IPR005119">
    <property type="entry name" value="LysR_subst-bd"/>
</dbReference>
<evidence type="ECO:0000256" key="4">
    <source>
        <dbReference type="ARBA" id="ARBA00023163"/>
    </source>
</evidence>
<gene>
    <name evidence="6" type="ORF">NNL38_07235</name>
</gene>
<dbReference type="PANTHER" id="PTHR30537:SF26">
    <property type="entry name" value="GLYCINE CLEAVAGE SYSTEM TRANSCRIPTIONAL ACTIVATOR"/>
    <property type="match status" value="1"/>
</dbReference>
<dbReference type="Proteomes" id="UP001057998">
    <property type="component" value="Chromosome 1"/>
</dbReference>
<evidence type="ECO:0000259" key="5">
    <source>
        <dbReference type="PROSITE" id="PS50931"/>
    </source>
</evidence>
<proteinExistence type="inferred from homology"/>
<feature type="domain" description="HTH lysR-type" evidence="5">
    <location>
        <begin position="4"/>
        <end position="61"/>
    </location>
</feature>
<organism evidence="6 7">
    <name type="scientific">Photobacterium atrarenae</name>
    <dbReference type="NCBI Taxonomy" id="865757"/>
    <lineage>
        <taxon>Bacteria</taxon>
        <taxon>Pseudomonadati</taxon>
        <taxon>Pseudomonadota</taxon>
        <taxon>Gammaproteobacteria</taxon>
        <taxon>Vibrionales</taxon>
        <taxon>Vibrionaceae</taxon>
        <taxon>Photobacterium</taxon>
    </lineage>
</organism>
<dbReference type="PRINTS" id="PR00039">
    <property type="entry name" value="HTHLYSR"/>
</dbReference>
<keyword evidence="3" id="KW-0238">DNA-binding</keyword>
<dbReference type="Gene3D" id="3.40.190.10">
    <property type="entry name" value="Periplasmic binding protein-like II"/>
    <property type="match status" value="2"/>
</dbReference>
<dbReference type="InterPro" id="IPR036390">
    <property type="entry name" value="WH_DNA-bd_sf"/>
</dbReference>
<evidence type="ECO:0000313" key="7">
    <source>
        <dbReference type="Proteomes" id="UP001057998"/>
    </source>
</evidence>
<comment type="similarity">
    <text evidence="1">Belongs to the LysR transcriptional regulatory family.</text>
</comment>
<name>A0ABY5GIA0_9GAMM</name>
<dbReference type="InterPro" id="IPR036388">
    <property type="entry name" value="WH-like_DNA-bd_sf"/>
</dbReference>
<keyword evidence="7" id="KW-1185">Reference proteome</keyword>
<dbReference type="InterPro" id="IPR058163">
    <property type="entry name" value="LysR-type_TF_proteobact-type"/>
</dbReference>
<dbReference type="Pfam" id="PF00126">
    <property type="entry name" value="HTH_1"/>
    <property type="match status" value="1"/>
</dbReference>
<reference evidence="6" key="1">
    <citation type="submission" date="2022-07" db="EMBL/GenBank/DDBJ databases">
        <title>Genome sequencing of Photobacterium atrarenae GJH2-4.</title>
        <authorList>
            <person name="Park S.-J."/>
        </authorList>
    </citation>
    <scope>NUCLEOTIDE SEQUENCE</scope>
    <source>
        <strain evidence="6">GJH2-4</strain>
    </source>
</reference>
<dbReference type="PROSITE" id="PS50931">
    <property type="entry name" value="HTH_LYSR"/>
    <property type="match status" value="1"/>
</dbReference>
<evidence type="ECO:0000256" key="3">
    <source>
        <dbReference type="ARBA" id="ARBA00023125"/>
    </source>
</evidence>
<dbReference type="RefSeq" id="WP_255390339.1">
    <property type="nucleotide sequence ID" value="NZ_CP101508.1"/>
</dbReference>
<accession>A0ABY5GIA0</accession>
<dbReference type="EMBL" id="CP101508">
    <property type="protein sequence ID" value="UTV29015.1"/>
    <property type="molecule type" value="Genomic_DNA"/>
</dbReference>
<protein>
    <submittedName>
        <fullName evidence="6">LysR substrate-binding domain-containing protein</fullName>
    </submittedName>
</protein>
<keyword evidence="4" id="KW-0804">Transcription</keyword>
<keyword evidence="2" id="KW-0805">Transcription regulation</keyword>
<evidence type="ECO:0000313" key="6">
    <source>
        <dbReference type="EMBL" id="UTV29015.1"/>
    </source>
</evidence>
<evidence type="ECO:0000256" key="1">
    <source>
        <dbReference type="ARBA" id="ARBA00009437"/>
    </source>
</evidence>
<dbReference type="InterPro" id="IPR000847">
    <property type="entry name" value="LysR_HTH_N"/>
</dbReference>
<evidence type="ECO:0000256" key="2">
    <source>
        <dbReference type="ARBA" id="ARBA00023015"/>
    </source>
</evidence>
<dbReference type="SUPFAM" id="SSF46785">
    <property type="entry name" value="Winged helix' DNA-binding domain"/>
    <property type="match status" value="1"/>
</dbReference>